<protein>
    <submittedName>
        <fullName evidence="1">Uncharacterized protein</fullName>
    </submittedName>
</protein>
<gene>
    <name evidence="1" type="ORF">RirG_099160</name>
</gene>
<dbReference type="AlphaFoldDB" id="A0A015MQR0"/>
<dbReference type="OrthoDB" id="2303235at2759"/>
<name>A0A015MQR0_RHIIW</name>
<keyword evidence="2" id="KW-1185">Reference proteome</keyword>
<evidence type="ECO:0000313" key="2">
    <source>
        <dbReference type="Proteomes" id="UP000022910"/>
    </source>
</evidence>
<dbReference type="Proteomes" id="UP000022910">
    <property type="component" value="Unassembled WGS sequence"/>
</dbReference>
<accession>A0A015MQR0</accession>
<dbReference type="HOGENOM" id="CLU_1378798_0_0_1"/>
<proteinExistence type="predicted"/>
<organism evidence="1 2">
    <name type="scientific">Rhizophagus irregularis (strain DAOM 197198w)</name>
    <name type="common">Glomus intraradices</name>
    <dbReference type="NCBI Taxonomy" id="1432141"/>
    <lineage>
        <taxon>Eukaryota</taxon>
        <taxon>Fungi</taxon>
        <taxon>Fungi incertae sedis</taxon>
        <taxon>Mucoromycota</taxon>
        <taxon>Glomeromycotina</taxon>
        <taxon>Glomeromycetes</taxon>
        <taxon>Glomerales</taxon>
        <taxon>Glomeraceae</taxon>
        <taxon>Rhizophagus</taxon>
    </lineage>
</organism>
<reference evidence="1 2" key="1">
    <citation type="submission" date="2014-02" db="EMBL/GenBank/DDBJ databases">
        <title>Single nucleus genome sequencing reveals high similarity among nuclei of an endomycorrhizal fungus.</title>
        <authorList>
            <person name="Lin K."/>
            <person name="Geurts R."/>
            <person name="Zhang Z."/>
            <person name="Limpens E."/>
            <person name="Saunders D.G."/>
            <person name="Mu D."/>
            <person name="Pang E."/>
            <person name="Cao H."/>
            <person name="Cha H."/>
            <person name="Lin T."/>
            <person name="Zhou Q."/>
            <person name="Shang Y."/>
            <person name="Li Y."/>
            <person name="Ivanov S."/>
            <person name="Sharma T."/>
            <person name="Velzen R.V."/>
            <person name="Ruijter N.D."/>
            <person name="Aanen D.K."/>
            <person name="Win J."/>
            <person name="Kamoun S."/>
            <person name="Bisseling T."/>
            <person name="Huang S."/>
        </authorList>
    </citation>
    <scope>NUCLEOTIDE SEQUENCE [LARGE SCALE GENOMIC DNA]</scope>
    <source>
        <strain evidence="2">DAOM197198w</strain>
    </source>
</reference>
<evidence type="ECO:0000313" key="1">
    <source>
        <dbReference type="EMBL" id="EXX69078.1"/>
    </source>
</evidence>
<sequence>MAYYGKCKFEDPLTGRRCGCQRLSVTGSIQDNLCRCLHHECYHELSFYPYTFGYAGPLISYNIDEMVDQIPSNISNNCGNRQRKAFLCICLLYENSNSILKIPRIIKGLISEGLVKSTHFNDDSDDGIRKEIEALFPRLRGGEWQFFRCVSTAHLEAVTAPENGWTIDELKNIATTRKKLYLGMQVSDLSSCLNMYVS</sequence>
<dbReference type="EMBL" id="JEMT01016983">
    <property type="protein sequence ID" value="EXX69078.1"/>
    <property type="molecule type" value="Genomic_DNA"/>
</dbReference>
<comment type="caution">
    <text evidence="1">The sequence shown here is derived from an EMBL/GenBank/DDBJ whole genome shotgun (WGS) entry which is preliminary data.</text>
</comment>